<name>A0ACB9JAI9_9ASTR</name>
<dbReference type="EMBL" id="CM042021">
    <property type="protein sequence ID" value="KAI3817494.1"/>
    <property type="molecule type" value="Genomic_DNA"/>
</dbReference>
<accession>A0ACB9JAI9</accession>
<gene>
    <name evidence="1" type="ORF">L1987_11286</name>
</gene>
<reference evidence="2" key="1">
    <citation type="journal article" date="2022" name="Mol. Ecol. Resour.">
        <title>The genomes of chicory, endive, great burdock and yacon provide insights into Asteraceae palaeo-polyploidization history and plant inulin production.</title>
        <authorList>
            <person name="Fan W."/>
            <person name="Wang S."/>
            <person name="Wang H."/>
            <person name="Wang A."/>
            <person name="Jiang F."/>
            <person name="Liu H."/>
            <person name="Zhao H."/>
            <person name="Xu D."/>
            <person name="Zhang Y."/>
        </authorList>
    </citation>
    <scope>NUCLEOTIDE SEQUENCE [LARGE SCALE GENOMIC DNA]</scope>
    <source>
        <strain evidence="2">cv. Yunnan</strain>
    </source>
</reference>
<reference evidence="1 2" key="2">
    <citation type="journal article" date="2022" name="Mol. Ecol. Resour.">
        <title>The genomes of chicory, endive, great burdock and yacon provide insights into Asteraceae paleo-polyploidization history and plant inulin production.</title>
        <authorList>
            <person name="Fan W."/>
            <person name="Wang S."/>
            <person name="Wang H."/>
            <person name="Wang A."/>
            <person name="Jiang F."/>
            <person name="Liu H."/>
            <person name="Zhao H."/>
            <person name="Xu D."/>
            <person name="Zhang Y."/>
        </authorList>
    </citation>
    <scope>NUCLEOTIDE SEQUENCE [LARGE SCALE GENOMIC DNA]</scope>
    <source>
        <strain evidence="2">cv. Yunnan</strain>
        <tissue evidence="1">Leaves</tissue>
    </source>
</reference>
<evidence type="ECO:0000313" key="1">
    <source>
        <dbReference type="EMBL" id="KAI3817494.1"/>
    </source>
</evidence>
<evidence type="ECO:0000313" key="2">
    <source>
        <dbReference type="Proteomes" id="UP001056120"/>
    </source>
</evidence>
<proteinExistence type="predicted"/>
<comment type="caution">
    <text evidence="1">The sequence shown here is derived from an EMBL/GenBank/DDBJ whole genome shotgun (WGS) entry which is preliminary data.</text>
</comment>
<organism evidence="1 2">
    <name type="scientific">Smallanthus sonchifolius</name>
    <dbReference type="NCBI Taxonomy" id="185202"/>
    <lineage>
        <taxon>Eukaryota</taxon>
        <taxon>Viridiplantae</taxon>
        <taxon>Streptophyta</taxon>
        <taxon>Embryophyta</taxon>
        <taxon>Tracheophyta</taxon>
        <taxon>Spermatophyta</taxon>
        <taxon>Magnoliopsida</taxon>
        <taxon>eudicotyledons</taxon>
        <taxon>Gunneridae</taxon>
        <taxon>Pentapetalae</taxon>
        <taxon>asterids</taxon>
        <taxon>campanulids</taxon>
        <taxon>Asterales</taxon>
        <taxon>Asteraceae</taxon>
        <taxon>Asteroideae</taxon>
        <taxon>Heliantheae alliance</taxon>
        <taxon>Millerieae</taxon>
        <taxon>Smallanthus</taxon>
    </lineage>
</organism>
<sequence>MMESRRISLHLLPLLITLILHPTFAHQKPQNAPPQDPNQTPVPPQDAKQTPQPPEDPKQTPPQDPEQKDPPPQDPKQTPQPPEDPKQSPPPIPKNHLPQNPKQGPPQMPKHNLPQDPKPPRDSILIPPQDEPQKPTPFHGRFKGHFSAVYAFGDSYTDTGNAQFMGSLTPSFSGSLSSPYGSTTFGKSSNRLSDGRLVIDYITDSLGLPVLPPYQSTTANFTHGVNFAIAGATTLGGDLLSKLARFFLLKGTPLGVWTQMDWFKKFQTDHLCKGLDQKACADKVKTSLFWVGEIGINDYSRAVGSKIPLQSIAKSSVTYTTELVRTLIQNGAKNIVVQGLPPVGCLPLDISLTPLKIRDKSGCSPIVNGAVIIHNQILQAKLEMYRKMFPDVTIIYADSWKAYYTIVNDPQKYQIEETQKTCCGSDIKQDDLNFNLQSLCGSSGTSICSDPSLYISWDGIHPTQSMNFHMTDQLINKGCCHPPFDELMKNRKSPL</sequence>
<keyword evidence="2" id="KW-1185">Reference proteome</keyword>
<protein>
    <submittedName>
        <fullName evidence="1">Uncharacterized protein</fullName>
    </submittedName>
</protein>
<dbReference type="Proteomes" id="UP001056120">
    <property type="component" value="Linkage Group LG04"/>
</dbReference>